<accession>F0SVI9</accession>
<keyword evidence="1" id="KW-0472">Membrane</keyword>
<feature type="transmembrane region" description="Helical" evidence="1">
    <location>
        <begin position="9"/>
        <end position="28"/>
    </location>
</feature>
<evidence type="ECO:0008006" key="4">
    <source>
        <dbReference type="Google" id="ProtNLM"/>
    </source>
</evidence>
<keyword evidence="1" id="KW-1133">Transmembrane helix</keyword>
<dbReference type="eggNOG" id="COG3087">
    <property type="taxonomic scope" value="Bacteria"/>
</dbReference>
<dbReference type="RefSeq" id="WP_013625627.1">
    <property type="nucleotide sequence ID" value="NC_015172.1"/>
</dbReference>
<gene>
    <name evidence="2" type="ordered locus">Sgly_2477</name>
</gene>
<dbReference type="KEGG" id="sgy:Sgly_2477"/>
<keyword evidence="3" id="KW-1185">Reference proteome</keyword>
<dbReference type="STRING" id="645991.Sgly_2477"/>
<reference evidence="3" key="2">
    <citation type="submission" date="2011-02" db="EMBL/GenBank/DDBJ databases">
        <title>The complete genome of Syntrophobotulus glycolicus DSM 8271.</title>
        <authorList>
            <person name="Lucas S."/>
            <person name="Copeland A."/>
            <person name="Lapidus A."/>
            <person name="Bruce D."/>
            <person name="Goodwin L."/>
            <person name="Pitluck S."/>
            <person name="Kyrpides N."/>
            <person name="Mavromatis K."/>
            <person name="Pagani I."/>
            <person name="Ivanova N."/>
            <person name="Mikhailova N."/>
            <person name="Chertkov O."/>
            <person name="Held B."/>
            <person name="Detter J.C."/>
            <person name="Tapia R."/>
            <person name="Han C."/>
            <person name="Land M."/>
            <person name="Hauser L."/>
            <person name="Markowitz V."/>
            <person name="Cheng J.-F."/>
            <person name="Hugenholtz P."/>
            <person name="Woyke T."/>
            <person name="Wu D."/>
            <person name="Spring S."/>
            <person name="Schroeder M."/>
            <person name="Brambilla E."/>
            <person name="Klenk H.-P."/>
            <person name="Eisen J.A."/>
        </authorList>
    </citation>
    <scope>NUCLEOTIDE SEQUENCE [LARGE SCALE GENOMIC DNA]</scope>
    <source>
        <strain evidence="3">DSM 8271 / FlGlyR</strain>
    </source>
</reference>
<keyword evidence="1" id="KW-0812">Transmembrane</keyword>
<dbReference type="OrthoDB" id="1794740at2"/>
<dbReference type="SUPFAM" id="SSF110997">
    <property type="entry name" value="Sporulation related repeat"/>
    <property type="match status" value="1"/>
</dbReference>
<evidence type="ECO:0000313" key="2">
    <source>
        <dbReference type="EMBL" id="ADY56762.1"/>
    </source>
</evidence>
<dbReference type="InterPro" id="IPR036680">
    <property type="entry name" value="SPOR-like_sf"/>
</dbReference>
<sequence length="240" mass="27073">MGKFKKVPCLIKIIMVIIGITAAGFFLWKTGQIFIQMVSKDHVQDTANTQETQEEILVLSKLEFWTCQTGVYQNRGNAEAAVTNLGNKGWKAGIIEEKNDIVSVGMTSTKEEGAEISKKLEQNGVSNWTKKVEYPALHFKVTGKDIGTTIQMLKLANELLAKRDLNNPEVSRYTAVLSAEKCPGDLVKIRQIIQEIRQEQDPNGQASAVKPDSRKLFQLFNEYKDITTKYFNHNDQFSKK</sequence>
<dbReference type="Proteomes" id="UP000007488">
    <property type="component" value="Chromosome"/>
</dbReference>
<dbReference type="EMBL" id="CP002547">
    <property type="protein sequence ID" value="ADY56762.1"/>
    <property type="molecule type" value="Genomic_DNA"/>
</dbReference>
<evidence type="ECO:0000313" key="3">
    <source>
        <dbReference type="Proteomes" id="UP000007488"/>
    </source>
</evidence>
<name>F0SVI9_SYNGF</name>
<dbReference type="GO" id="GO:0042834">
    <property type="term" value="F:peptidoglycan binding"/>
    <property type="evidence" value="ECO:0007669"/>
    <property type="project" value="InterPro"/>
</dbReference>
<dbReference type="Gene3D" id="3.30.70.1070">
    <property type="entry name" value="Sporulation related repeat"/>
    <property type="match status" value="1"/>
</dbReference>
<reference evidence="2 3" key="1">
    <citation type="journal article" date="2011" name="Stand. Genomic Sci.">
        <title>Complete genome sequence of Syntrophobotulus glycolicus type strain (FlGlyR).</title>
        <authorList>
            <person name="Han C."/>
            <person name="Mwirichia R."/>
            <person name="Chertkov O."/>
            <person name="Held B."/>
            <person name="Lapidus A."/>
            <person name="Nolan M."/>
            <person name="Lucas S."/>
            <person name="Hammon N."/>
            <person name="Deshpande S."/>
            <person name="Cheng J.F."/>
            <person name="Tapia R."/>
            <person name="Goodwin L."/>
            <person name="Pitluck S."/>
            <person name="Huntemann M."/>
            <person name="Liolios K."/>
            <person name="Ivanova N."/>
            <person name="Pagani I."/>
            <person name="Mavromatis K."/>
            <person name="Ovchinikova G."/>
            <person name="Pati A."/>
            <person name="Chen A."/>
            <person name="Palaniappan K."/>
            <person name="Land M."/>
            <person name="Hauser L."/>
            <person name="Brambilla E.M."/>
            <person name="Rohde M."/>
            <person name="Spring S."/>
            <person name="Sikorski J."/>
            <person name="Goker M."/>
            <person name="Woyke T."/>
            <person name="Bristow J."/>
            <person name="Eisen J.A."/>
            <person name="Markowitz V."/>
            <person name="Hugenholtz P."/>
            <person name="Kyrpides N.C."/>
            <person name="Klenk H.P."/>
            <person name="Detter J.C."/>
        </authorList>
    </citation>
    <scope>NUCLEOTIDE SEQUENCE [LARGE SCALE GENOMIC DNA]</scope>
    <source>
        <strain evidence="3">DSM 8271 / FlGlyR</strain>
    </source>
</reference>
<organism evidence="2 3">
    <name type="scientific">Syntrophobotulus glycolicus (strain DSM 8271 / FlGlyR)</name>
    <dbReference type="NCBI Taxonomy" id="645991"/>
    <lineage>
        <taxon>Bacteria</taxon>
        <taxon>Bacillati</taxon>
        <taxon>Bacillota</taxon>
        <taxon>Clostridia</taxon>
        <taxon>Eubacteriales</taxon>
        <taxon>Desulfitobacteriaceae</taxon>
        <taxon>Syntrophobotulus</taxon>
    </lineage>
</organism>
<proteinExistence type="predicted"/>
<dbReference type="HOGENOM" id="CLU_1208208_0_0_9"/>
<protein>
    <recommendedName>
        <fullName evidence="4">Sporulation domain-containing protein</fullName>
    </recommendedName>
</protein>
<evidence type="ECO:0000256" key="1">
    <source>
        <dbReference type="SAM" id="Phobius"/>
    </source>
</evidence>
<dbReference type="AlphaFoldDB" id="F0SVI9"/>